<dbReference type="EMBL" id="RRYP01021610">
    <property type="protein sequence ID" value="TNV72617.1"/>
    <property type="molecule type" value="Genomic_DNA"/>
</dbReference>
<accession>A0A8J8SVP7</accession>
<comment type="caution">
    <text evidence="1">The sequence shown here is derived from an EMBL/GenBank/DDBJ whole genome shotgun (WGS) entry which is preliminary data.</text>
</comment>
<sequence length="160" mass="18613">MVQVPSTDCIRRDWGQHILSSSLPLYHSCRIFHFVICHNWCFGDLVLQALGLAWSAKDSVCYIHRHNADLLFHQWLSNGQQWRRQLGPFRWLAIWTLHLSHPLPNHEQPRITSLALTKCAESHQVQEKENHNWLCWCACDNDCCAYGCVICQAPTPVRQV</sequence>
<dbReference type="AlphaFoldDB" id="A0A8J8SVP7"/>
<gene>
    <name evidence="1" type="ORF">FGO68_gene8333</name>
</gene>
<evidence type="ECO:0000313" key="2">
    <source>
        <dbReference type="Proteomes" id="UP000785679"/>
    </source>
</evidence>
<organism evidence="1 2">
    <name type="scientific">Halteria grandinella</name>
    <dbReference type="NCBI Taxonomy" id="5974"/>
    <lineage>
        <taxon>Eukaryota</taxon>
        <taxon>Sar</taxon>
        <taxon>Alveolata</taxon>
        <taxon>Ciliophora</taxon>
        <taxon>Intramacronucleata</taxon>
        <taxon>Spirotrichea</taxon>
        <taxon>Stichotrichia</taxon>
        <taxon>Sporadotrichida</taxon>
        <taxon>Halteriidae</taxon>
        <taxon>Halteria</taxon>
    </lineage>
</organism>
<reference evidence="1" key="1">
    <citation type="submission" date="2019-06" db="EMBL/GenBank/DDBJ databases">
        <authorList>
            <person name="Zheng W."/>
        </authorList>
    </citation>
    <scope>NUCLEOTIDE SEQUENCE</scope>
    <source>
        <strain evidence="1">QDHG01</strain>
    </source>
</reference>
<proteinExistence type="predicted"/>
<protein>
    <submittedName>
        <fullName evidence="1">Uncharacterized protein</fullName>
    </submittedName>
</protein>
<evidence type="ECO:0000313" key="1">
    <source>
        <dbReference type="EMBL" id="TNV72617.1"/>
    </source>
</evidence>
<dbReference type="Proteomes" id="UP000785679">
    <property type="component" value="Unassembled WGS sequence"/>
</dbReference>
<keyword evidence="2" id="KW-1185">Reference proteome</keyword>
<name>A0A8J8SVP7_HALGN</name>